<sequence length="407" mass="42034">MNADDLLPRPLDDYLAAADAEQFPGLRPGAVRLDSPAGTLVHAAVRDGIADYLGGPMVSNDGEPFPASRHSDELAAWARGRVAALLGAPAGEVLFGPNMTTLTSMFVRAVEAGVRPGDEIVCTELDHEANSAPWRAMAERRGAVVRTARTRDGRLPAEAVAELLTPRTRWVAVTAASNALGTVTDPAAIAAAAAGSGARMFVDAVQAVPHFPVDAAAWSADAVVVSAYKWYGPHLGALWVSEAAAEEAVLPEQPPSAGTALPGRLETGTLGFEQILGTGIAAEMLLRRDRAADAAREERTAAAIVSALRRIPGVRLVAPPEPGERRVPVVAFRIDGVPADKAAAALAEEGIAVTHGTFYAAAAMRAAAPDGPEALRAGVSLYTTERDAARLAGAVGGLAGRPADRKG</sequence>
<dbReference type="AlphaFoldDB" id="A0A7W8QKQ7"/>
<reference evidence="2 3" key="1">
    <citation type="submission" date="2020-08" db="EMBL/GenBank/DDBJ databases">
        <title>Sequencing the genomes of 1000 actinobacteria strains.</title>
        <authorList>
            <person name="Klenk H.-P."/>
        </authorList>
    </citation>
    <scope>NUCLEOTIDE SEQUENCE [LARGE SCALE GENOMIC DNA]</scope>
    <source>
        <strain evidence="2 3">DSM 44551</strain>
    </source>
</reference>
<dbReference type="InterPro" id="IPR015424">
    <property type="entry name" value="PyrdxlP-dep_Trfase"/>
</dbReference>
<organism evidence="2 3">
    <name type="scientific">Nocardiopsis composta</name>
    <dbReference type="NCBI Taxonomy" id="157465"/>
    <lineage>
        <taxon>Bacteria</taxon>
        <taxon>Bacillati</taxon>
        <taxon>Actinomycetota</taxon>
        <taxon>Actinomycetes</taxon>
        <taxon>Streptosporangiales</taxon>
        <taxon>Nocardiopsidaceae</taxon>
        <taxon>Nocardiopsis</taxon>
    </lineage>
</organism>
<dbReference type="Gene3D" id="3.90.1150.10">
    <property type="entry name" value="Aspartate Aminotransferase, domain 1"/>
    <property type="match status" value="1"/>
</dbReference>
<dbReference type="SUPFAM" id="SSF53383">
    <property type="entry name" value="PLP-dependent transferases"/>
    <property type="match status" value="1"/>
</dbReference>
<dbReference type="Pfam" id="PF00266">
    <property type="entry name" value="Aminotran_5"/>
    <property type="match status" value="1"/>
</dbReference>
<dbReference type="InterPro" id="IPR015422">
    <property type="entry name" value="PyrdxlP-dep_Trfase_small"/>
</dbReference>
<dbReference type="Proteomes" id="UP000572635">
    <property type="component" value="Unassembled WGS sequence"/>
</dbReference>
<dbReference type="EMBL" id="JACHDB010000001">
    <property type="protein sequence ID" value="MBB5431583.1"/>
    <property type="molecule type" value="Genomic_DNA"/>
</dbReference>
<evidence type="ECO:0000259" key="1">
    <source>
        <dbReference type="Pfam" id="PF00266"/>
    </source>
</evidence>
<feature type="domain" description="Aminotransferase class V" evidence="1">
    <location>
        <begin position="33"/>
        <end position="391"/>
    </location>
</feature>
<dbReference type="InterPro" id="IPR015421">
    <property type="entry name" value="PyrdxlP-dep_Trfase_major"/>
</dbReference>
<protein>
    <submittedName>
        <fullName evidence="2">Cysteine desulfurase family protein (TIGR01976 family)</fullName>
    </submittedName>
</protein>
<gene>
    <name evidence="2" type="ORF">HDA36_001667</name>
</gene>
<evidence type="ECO:0000313" key="3">
    <source>
        <dbReference type="Proteomes" id="UP000572635"/>
    </source>
</evidence>
<keyword evidence="3" id="KW-1185">Reference proteome</keyword>
<dbReference type="RefSeq" id="WP_184391273.1">
    <property type="nucleotide sequence ID" value="NZ_JACHDB010000001.1"/>
</dbReference>
<dbReference type="PANTHER" id="PTHR43586:SF21">
    <property type="entry name" value="PYRIDOXAL PHOSPHATE (PLP)-DEPENDENT ASPARTATE AMINOTRANSFERASE SUPERFAMILY"/>
    <property type="match status" value="1"/>
</dbReference>
<dbReference type="Gene3D" id="3.40.640.10">
    <property type="entry name" value="Type I PLP-dependent aspartate aminotransferase-like (Major domain)"/>
    <property type="match status" value="1"/>
</dbReference>
<proteinExistence type="predicted"/>
<dbReference type="PANTHER" id="PTHR43586">
    <property type="entry name" value="CYSTEINE DESULFURASE"/>
    <property type="match status" value="1"/>
</dbReference>
<evidence type="ECO:0000313" key="2">
    <source>
        <dbReference type="EMBL" id="MBB5431583.1"/>
    </source>
</evidence>
<accession>A0A7W8QKQ7</accession>
<name>A0A7W8QKQ7_9ACTN</name>
<comment type="caution">
    <text evidence="2">The sequence shown here is derived from an EMBL/GenBank/DDBJ whole genome shotgun (WGS) entry which is preliminary data.</text>
</comment>
<dbReference type="InterPro" id="IPR000192">
    <property type="entry name" value="Aminotrans_V_dom"/>
</dbReference>